<dbReference type="EMBL" id="WBOF01000007">
    <property type="protein sequence ID" value="MQS17869.1"/>
    <property type="molecule type" value="Genomic_DNA"/>
</dbReference>
<dbReference type="SUPFAM" id="SSF56784">
    <property type="entry name" value="HAD-like"/>
    <property type="match status" value="1"/>
</dbReference>
<dbReference type="OrthoDB" id="3575979at2"/>
<dbReference type="Pfam" id="PF13419">
    <property type="entry name" value="HAD_2"/>
    <property type="match status" value="1"/>
</dbReference>
<evidence type="ECO:0000313" key="1">
    <source>
        <dbReference type="EMBL" id="MQS17869.1"/>
    </source>
</evidence>
<gene>
    <name evidence="1" type="ORF">F7Q99_38210</name>
</gene>
<dbReference type="Gene3D" id="3.40.50.300">
    <property type="entry name" value="P-loop containing nucleotide triphosphate hydrolases"/>
    <property type="match status" value="1"/>
</dbReference>
<dbReference type="PANTHER" id="PTHR47478:SF1">
    <property type="entry name" value="PYRIMIDINE 5'-NUCLEOTIDASE YJJG"/>
    <property type="match status" value="1"/>
</dbReference>
<dbReference type="Gene3D" id="3.40.50.1000">
    <property type="entry name" value="HAD superfamily/HAD-like"/>
    <property type="match status" value="1"/>
</dbReference>
<dbReference type="PANTHER" id="PTHR47478">
    <property type="match status" value="1"/>
</dbReference>
<dbReference type="InterPro" id="IPR027417">
    <property type="entry name" value="P-loop_NTPase"/>
</dbReference>
<proteinExistence type="predicted"/>
<dbReference type="SFLD" id="SFLDS00003">
    <property type="entry name" value="Haloacid_Dehalogenase"/>
    <property type="match status" value="1"/>
</dbReference>
<dbReference type="InterPro" id="IPR006439">
    <property type="entry name" value="HAD-SF_hydro_IA"/>
</dbReference>
<dbReference type="SFLD" id="SFLDG01129">
    <property type="entry name" value="C1.5:_HAD__Beta-PGM__Phosphata"/>
    <property type="match status" value="1"/>
</dbReference>
<comment type="caution">
    <text evidence="1">The sequence shown here is derived from an EMBL/GenBank/DDBJ whole genome shotgun (WGS) entry which is preliminary data.</text>
</comment>
<keyword evidence="2" id="KW-1185">Reference proteome</keyword>
<dbReference type="SUPFAM" id="SSF52540">
    <property type="entry name" value="P-loop containing nucleoside triphosphate hydrolases"/>
    <property type="match status" value="1"/>
</dbReference>
<dbReference type="Proteomes" id="UP000450000">
    <property type="component" value="Unassembled WGS sequence"/>
</dbReference>
<organism evidence="1 2">
    <name type="scientific">Streptomyces kaniharaensis</name>
    <dbReference type="NCBI Taxonomy" id="212423"/>
    <lineage>
        <taxon>Bacteria</taxon>
        <taxon>Bacillati</taxon>
        <taxon>Actinomycetota</taxon>
        <taxon>Actinomycetes</taxon>
        <taxon>Kitasatosporales</taxon>
        <taxon>Streptomycetaceae</taxon>
        <taxon>Streptomyces</taxon>
    </lineage>
</organism>
<accession>A0A6N7L4P5</accession>
<name>A0A6N7L4P5_9ACTN</name>
<reference evidence="1 2" key="1">
    <citation type="submission" date="2019-09" db="EMBL/GenBank/DDBJ databases">
        <title>Genome Sequences of Streptomyces kaniharaensis ATCC 21070.</title>
        <authorList>
            <person name="Zhu W."/>
            <person name="De Crecy-Lagard V."/>
            <person name="Richards N.G."/>
        </authorList>
    </citation>
    <scope>NUCLEOTIDE SEQUENCE [LARGE SCALE GENOMIC DNA]</scope>
    <source>
        <strain evidence="1 2">SF-557</strain>
    </source>
</reference>
<dbReference type="InterPro" id="IPR052550">
    <property type="entry name" value="Pyrimidine_5'-ntase_YjjG"/>
</dbReference>
<dbReference type="NCBIfam" id="TIGR01549">
    <property type="entry name" value="HAD-SF-IA-v1"/>
    <property type="match status" value="1"/>
</dbReference>
<dbReference type="InterPro" id="IPR023214">
    <property type="entry name" value="HAD_sf"/>
</dbReference>
<dbReference type="GO" id="GO:0016787">
    <property type="term" value="F:hydrolase activity"/>
    <property type="evidence" value="ECO:0007669"/>
    <property type="project" value="UniProtKB-KW"/>
</dbReference>
<dbReference type="AlphaFoldDB" id="A0A6N7L4P5"/>
<keyword evidence="1" id="KW-0378">Hydrolase</keyword>
<dbReference type="RefSeq" id="WP_153471618.1">
    <property type="nucleotide sequence ID" value="NZ_WBOF01000007.1"/>
</dbReference>
<dbReference type="InterPro" id="IPR036412">
    <property type="entry name" value="HAD-like_sf"/>
</dbReference>
<evidence type="ECO:0000313" key="2">
    <source>
        <dbReference type="Proteomes" id="UP000450000"/>
    </source>
</evidence>
<dbReference type="InterPro" id="IPR041492">
    <property type="entry name" value="HAD_2"/>
</dbReference>
<sequence>MTRTQRGVLLYGPPATGKDTITQALSRLDPNFQLFSRLKAGPGRSAGYRMATQEQLEELRRAGAVVYENARYDSTYVTDRPGLDDAFAAGVPVMHLGQVDGVQAVLSGYAGDWLTVLLWCPREVTEARSIGRGDADTPARLAAWDATRADLDANPRFRFDLTIRTDEVGPEAAAAQIRQALTAPRGDLVMVDFDDTLIDRLSAVAAWVAGYCTEHGLDPVVEQRMLEAMRIRADVNLVEGLCAELGLPESAGALWARYEPELAASVKPFPGVIEALTAVREAGHQVVVVTNGGGKIQRAKLTASGIADAVGAVCISEEVGARKPDRQIFEAAAASVGRDLSQGGWMIGDNADLDVAGGRKAGLRTVWISHGHPWPGGVKPDHVAPTAAEAFAFVRGGGR</sequence>
<protein>
    <submittedName>
        <fullName evidence="1">HAD-IA family hydrolase</fullName>
    </submittedName>
</protein>